<dbReference type="SUPFAM" id="SSF53335">
    <property type="entry name" value="S-adenosyl-L-methionine-dependent methyltransferases"/>
    <property type="match status" value="1"/>
</dbReference>
<dbReference type="PANTHER" id="PTHR43861">
    <property type="entry name" value="TRANS-ACONITATE 2-METHYLTRANSFERASE-RELATED"/>
    <property type="match status" value="1"/>
</dbReference>
<accession>A0ABU2MPD8</accession>
<organism evidence="2 3">
    <name type="scientific">Streptomyces litchfieldiae</name>
    <dbReference type="NCBI Taxonomy" id="3075543"/>
    <lineage>
        <taxon>Bacteria</taxon>
        <taxon>Bacillati</taxon>
        <taxon>Actinomycetota</taxon>
        <taxon>Actinomycetes</taxon>
        <taxon>Kitasatosporales</taxon>
        <taxon>Streptomycetaceae</taxon>
        <taxon>Streptomyces</taxon>
    </lineage>
</organism>
<dbReference type="Pfam" id="PF08241">
    <property type="entry name" value="Methyltransf_11"/>
    <property type="match status" value="1"/>
</dbReference>
<reference evidence="3" key="1">
    <citation type="submission" date="2023-07" db="EMBL/GenBank/DDBJ databases">
        <title>30 novel species of actinomycetes from the DSMZ collection.</title>
        <authorList>
            <person name="Nouioui I."/>
        </authorList>
    </citation>
    <scope>NUCLEOTIDE SEQUENCE [LARGE SCALE GENOMIC DNA]</scope>
    <source>
        <strain evidence="3">DSM 44938</strain>
    </source>
</reference>
<gene>
    <name evidence="2" type="ORF">RM590_12810</name>
</gene>
<sequence length="235" mass="26256">MTSDNAYHGDVGDYFARLAGDSPYNAFTDRPAMLELAGEVAGLRLLDVGCGAGNYAAELLDRGARVMGIDGSATLLGHARDRVGDRAELRLHDLDTPLDFAADAAFDGAVCALVYHHIRERARLLAELRRVLRPGGWLVLSTSHPTSDWRHHGGSYYDESWVDFRLPDPSITVHLQRLTLETLVNEWLSAGFTLERLVEPRPLPRLREIDADRYERLTREPSFLAVRLRRPPGDS</sequence>
<comment type="caution">
    <text evidence="2">The sequence shown here is derived from an EMBL/GenBank/DDBJ whole genome shotgun (WGS) entry which is preliminary data.</text>
</comment>
<protein>
    <submittedName>
        <fullName evidence="2">Methyltransferase domain-containing protein</fullName>
    </submittedName>
</protein>
<evidence type="ECO:0000313" key="3">
    <source>
        <dbReference type="Proteomes" id="UP001183246"/>
    </source>
</evidence>
<dbReference type="EMBL" id="JAVREL010000006">
    <property type="protein sequence ID" value="MDT0343488.1"/>
    <property type="molecule type" value="Genomic_DNA"/>
</dbReference>
<name>A0ABU2MPD8_9ACTN</name>
<dbReference type="InterPro" id="IPR013216">
    <property type="entry name" value="Methyltransf_11"/>
</dbReference>
<keyword evidence="2" id="KW-0489">Methyltransferase</keyword>
<dbReference type="InterPro" id="IPR029063">
    <property type="entry name" value="SAM-dependent_MTases_sf"/>
</dbReference>
<dbReference type="RefSeq" id="WP_311704626.1">
    <property type="nucleotide sequence ID" value="NZ_JAVREL010000006.1"/>
</dbReference>
<keyword evidence="2" id="KW-0808">Transferase</keyword>
<keyword evidence="3" id="KW-1185">Reference proteome</keyword>
<evidence type="ECO:0000313" key="2">
    <source>
        <dbReference type="EMBL" id="MDT0343488.1"/>
    </source>
</evidence>
<dbReference type="Gene3D" id="3.40.50.150">
    <property type="entry name" value="Vaccinia Virus protein VP39"/>
    <property type="match status" value="1"/>
</dbReference>
<evidence type="ECO:0000259" key="1">
    <source>
        <dbReference type="Pfam" id="PF08241"/>
    </source>
</evidence>
<dbReference type="GO" id="GO:0032259">
    <property type="term" value="P:methylation"/>
    <property type="evidence" value="ECO:0007669"/>
    <property type="project" value="UniProtKB-KW"/>
</dbReference>
<dbReference type="GO" id="GO:0008168">
    <property type="term" value="F:methyltransferase activity"/>
    <property type="evidence" value="ECO:0007669"/>
    <property type="project" value="UniProtKB-KW"/>
</dbReference>
<feature type="domain" description="Methyltransferase type 11" evidence="1">
    <location>
        <begin position="46"/>
        <end position="140"/>
    </location>
</feature>
<proteinExistence type="predicted"/>
<dbReference type="CDD" id="cd02440">
    <property type="entry name" value="AdoMet_MTases"/>
    <property type="match status" value="1"/>
</dbReference>
<dbReference type="Proteomes" id="UP001183246">
    <property type="component" value="Unassembled WGS sequence"/>
</dbReference>